<dbReference type="GO" id="GO:0003700">
    <property type="term" value="F:DNA-binding transcription factor activity"/>
    <property type="evidence" value="ECO:0007669"/>
    <property type="project" value="InterPro"/>
</dbReference>
<evidence type="ECO:0000256" key="2">
    <source>
        <dbReference type="ARBA" id="ARBA00023125"/>
    </source>
</evidence>
<dbReference type="PANTHER" id="PTHR43280">
    <property type="entry name" value="ARAC-FAMILY TRANSCRIPTIONAL REGULATOR"/>
    <property type="match status" value="1"/>
</dbReference>
<evidence type="ECO:0000313" key="5">
    <source>
        <dbReference type="EMBL" id="MBC5652568.1"/>
    </source>
</evidence>
<evidence type="ECO:0000313" key="6">
    <source>
        <dbReference type="Proteomes" id="UP000652847"/>
    </source>
</evidence>
<reference evidence="5 6" key="1">
    <citation type="submission" date="2020-08" db="EMBL/GenBank/DDBJ databases">
        <title>Genome public.</title>
        <authorList>
            <person name="Liu C."/>
            <person name="Sun Q."/>
        </authorList>
    </citation>
    <scope>NUCLEOTIDE SEQUENCE [LARGE SCALE GENOMIC DNA]</scope>
    <source>
        <strain evidence="5 6">BX17</strain>
    </source>
</reference>
<dbReference type="Proteomes" id="UP000652847">
    <property type="component" value="Unassembled WGS sequence"/>
</dbReference>
<feature type="domain" description="HTH araC/xylS-type" evidence="4">
    <location>
        <begin position="100"/>
        <end position="145"/>
    </location>
</feature>
<dbReference type="Gene3D" id="1.10.10.60">
    <property type="entry name" value="Homeodomain-like"/>
    <property type="match status" value="1"/>
</dbReference>
<dbReference type="PRINTS" id="PR00032">
    <property type="entry name" value="HTHARAC"/>
</dbReference>
<dbReference type="GO" id="GO:0043565">
    <property type="term" value="F:sequence-specific DNA binding"/>
    <property type="evidence" value="ECO:0007669"/>
    <property type="project" value="InterPro"/>
</dbReference>
<evidence type="ECO:0000256" key="3">
    <source>
        <dbReference type="ARBA" id="ARBA00023163"/>
    </source>
</evidence>
<keyword evidence="1" id="KW-0805">Transcription regulation</keyword>
<dbReference type="PROSITE" id="PS01124">
    <property type="entry name" value="HTH_ARAC_FAMILY_2"/>
    <property type="match status" value="1"/>
</dbReference>
<dbReference type="Pfam" id="PF00165">
    <property type="entry name" value="HTH_AraC"/>
    <property type="match status" value="1"/>
</dbReference>
<keyword evidence="3" id="KW-0804">Transcription</keyword>
<dbReference type="InterPro" id="IPR009057">
    <property type="entry name" value="Homeodomain-like_sf"/>
</dbReference>
<sequence>MKCRIYALLFEPVLLAGQYNGEIFRKYVAPVLNSEISGVEIPASDPAFVYIEEMIRLSSQEPQYYEIRVRTQLEEFWCRLLDKITAVQIEPSSHREDSARIKEMLTSTTRTITEISEMCGFSSLSYFGKVFRQHTGVTPVQYRSGL</sequence>
<name>A0A8I0DT65_9FIRM</name>
<accession>A0A8I0DT65</accession>
<keyword evidence="6" id="KW-1185">Reference proteome</keyword>
<dbReference type="RefSeq" id="WP_186901810.1">
    <property type="nucleotide sequence ID" value="NZ_JACOOT010000038.1"/>
</dbReference>
<dbReference type="SUPFAM" id="SSF46689">
    <property type="entry name" value="Homeodomain-like"/>
    <property type="match status" value="1"/>
</dbReference>
<dbReference type="SMART" id="SM00342">
    <property type="entry name" value="HTH_ARAC"/>
    <property type="match status" value="1"/>
</dbReference>
<evidence type="ECO:0000256" key="1">
    <source>
        <dbReference type="ARBA" id="ARBA00023015"/>
    </source>
</evidence>
<evidence type="ECO:0000259" key="4">
    <source>
        <dbReference type="PROSITE" id="PS01124"/>
    </source>
</evidence>
<keyword evidence="2" id="KW-0238">DNA-binding</keyword>
<dbReference type="PANTHER" id="PTHR43280:SF28">
    <property type="entry name" value="HTH-TYPE TRANSCRIPTIONAL ACTIVATOR RHAS"/>
    <property type="match status" value="1"/>
</dbReference>
<comment type="caution">
    <text evidence="5">The sequence shown here is derived from an EMBL/GenBank/DDBJ whole genome shotgun (WGS) entry which is preliminary data.</text>
</comment>
<dbReference type="InterPro" id="IPR018060">
    <property type="entry name" value="HTH_AraC"/>
</dbReference>
<dbReference type="InterPro" id="IPR020449">
    <property type="entry name" value="Tscrpt_reg_AraC-type_HTH"/>
</dbReference>
<protein>
    <submittedName>
        <fullName evidence="5">AraC family transcriptional regulator</fullName>
    </submittedName>
</protein>
<dbReference type="EMBL" id="JACOOT010000038">
    <property type="protein sequence ID" value="MBC5652568.1"/>
    <property type="molecule type" value="Genomic_DNA"/>
</dbReference>
<organism evidence="5 6">
    <name type="scientific">Blautia segnis</name>
    <dbReference type="NCBI Taxonomy" id="2763030"/>
    <lineage>
        <taxon>Bacteria</taxon>
        <taxon>Bacillati</taxon>
        <taxon>Bacillota</taxon>
        <taxon>Clostridia</taxon>
        <taxon>Lachnospirales</taxon>
        <taxon>Lachnospiraceae</taxon>
        <taxon>Blautia</taxon>
    </lineage>
</organism>
<gene>
    <name evidence="5" type="ORF">H8S54_16030</name>
</gene>
<proteinExistence type="predicted"/>
<dbReference type="AlphaFoldDB" id="A0A8I0DT65"/>